<dbReference type="AlphaFoldDB" id="M7BYA6"/>
<proteinExistence type="predicted"/>
<evidence type="ECO:0000256" key="1">
    <source>
        <dbReference type="SAM" id="MobiDB-lite"/>
    </source>
</evidence>
<feature type="region of interest" description="Disordered" evidence="1">
    <location>
        <begin position="1"/>
        <end position="24"/>
    </location>
</feature>
<dbReference type="Proteomes" id="UP000031443">
    <property type="component" value="Unassembled WGS sequence"/>
</dbReference>
<dbReference type="EMBL" id="KB477522">
    <property type="protein sequence ID" value="EMP42209.1"/>
    <property type="molecule type" value="Genomic_DNA"/>
</dbReference>
<protein>
    <submittedName>
        <fullName evidence="2">Uncharacterized protein</fullName>
    </submittedName>
</protein>
<accession>M7BYA6</accession>
<reference evidence="3" key="1">
    <citation type="journal article" date="2013" name="Nat. Genet.">
        <title>The draft genomes of soft-shell turtle and green sea turtle yield insights into the development and evolution of the turtle-specific body plan.</title>
        <authorList>
            <person name="Wang Z."/>
            <person name="Pascual-Anaya J."/>
            <person name="Zadissa A."/>
            <person name="Li W."/>
            <person name="Niimura Y."/>
            <person name="Huang Z."/>
            <person name="Li C."/>
            <person name="White S."/>
            <person name="Xiong Z."/>
            <person name="Fang D."/>
            <person name="Wang B."/>
            <person name="Ming Y."/>
            <person name="Chen Y."/>
            <person name="Zheng Y."/>
            <person name="Kuraku S."/>
            <person name="Pignatelli M."/>
            <person name="Herrero J."/>
            <person name="Beal K."/>
            <person name="Nozawa M."/>
            <person name="Li Q."/>
            <person name="Wang J."/>
            <person name="Zhang H."/>
            <person name="Yu L."/>
            <person name="Shigenobu S."/>
            <person name="Wang J."/>
            <person name="Liu J."/>
            <person name="Flicek P."/>
            <person name="Searle S."/>
            <person name="Wang J."/>
            <person name="Kuratani S."/>
            <person name="Yin Y."/>
            <person name="Aken B."/>
            <person name="Zhang G."/>
            <person name="Irie N."/>
        </authorList>
    </citation>
    <scope>NUCLEOTIDE SEQUENCE [LARGE SCALE GENOMIC DNA]</scope>
</reference>
<feature type="compositionally biased region" description="Basic and acidic residues" evidence="1">
    <location>
        <begin position="1"/>
        <end position="13"/>
    </location>
</feature>
<sequence>MLSDVLKEQHSDAETTEPEPPKKKINLLLVASDSDDENEHVSVCSALDRCRAELATRMDACLLEWCLKQEGTYESLAHLGHKYLVKPATTLPCEGLFSLSAEVIITTAREFVRLGDKNHNDPLGTRQSQQTATRIEIASAFELATLLANLVQSEHFSIEDGIKLENESHQEAKQIGGNVAGSLAVKKQFKPRRHLAVTASVIGYGTDGPVFTSTVEHHKSRLNRKQINQSYRQKEHCLHCNKLTADAPRSTPLALLILVEYRSQRESIQQSIYSI</sequence>
<organism evidence="2 3">
    <name type="scientific">Chelonia mydas</name>
    <name type="common">Green sea-turtle</name>
    <name type="synonym">Chelonia agassizi</name>
    <dbReference type="NCBI Taxonomy" id="8469"/>
    <lineage>
        <taxon>Eukaryota</taxon>
        <taxon>Metazoa</taxon>
        <taxon>Chordata</taxon>
        <taxon>Craniata</taxon>
        <taxon>Vertebrata</taxon>
        <taxon>Euteleostomi</taxon>
        <taxon>Archelosauria</taxon>
        <taxon>Testudinata</taxon>
        <taxon>Testudines</taxon>
        <taxon>Cryptodira</taxon>
        <taxon>Durocryptodira</taxon>
        <taxon>Americhelydia</taxon>
        <taxon>Chelonioidea</taxon>
        <taxon>Cheloniidae</taxon>
        <taxon>Chelonia</taxon>
    </lineage>
</organism>
<name>M7BYA6_CHEMY</name>
<gene>
    <name evidence="2" type="ORF">UY3_00597</name>
</gene>
<evidence type="ECO:0000313" key="3">
    <source>
        <dbReference type="Proteomes" id="UP000031443"/>
    </source>
</evidence>
<keyword evidence="3" id="KW-1185">Reference proteome</keyword>
<evidence type="ECO:0000313" key="2">
    <source>
        <dbReference type="EMBL" id="EMP42209.1"/>
    </source>
</evidence>